<evidence type="ECO:0000313" key="1">
    <source>
        <dbReference type="EMBL" id="KAK3804423.1"/>
    </source>
</evidence>
<dbReference type="Proteomes" id="UP001283361">
    <property type="component" value="Unassembled WGS sequence"/>
</dbReference>
<dbReference type="AlphaFoldDB" id="A0AAE1BE36"/>
<keyword evidence="2" id="KW-1185">Reference proteome</keyword>
<accession>A0AAE1BE36</accession>
<sequence>MSSGSIVEASPFMHETELKDHKTIPLSELTAPVLSTKYSKLDCRLKLHHEDRIDCVFGACSAIDRRSCIRRRSEDIVLSRSDSEPRNHRVLVDCQSPRTILAVEGCQNMSNAIHETQRNKENTSGSL</sequence>
<proteinExistence type="predicted"/>
<dbReference type="EMBL" id="JAWDGP010000015">
    <property type="protein sequence ID" value="KAK3804423.1"/>
    <property type="molecule type" value="Genomic_DNA"/>
</dbReference>
<gene>
    <name evidence="1" type="ORF">RRG08_006722</name>
</gene>
<organism evidence="1 2">
    <name type="scientific">Elysia crispata</name>
    <name type="common">lettuce slug</name>
    <dbReference type="NCBI Taxonomy" id="231223"/>
    <lineage>
        <taxon>Eukaryota</taxon>
        <taxon>Metazoa</taxon>
        <taxon>Spiralia</taxon>
        <taxon>Lophotrochozoa</taxon>
        <taxon>Mollusca</taxon>
        <taxon>Gastropoda</taxon>
        <taxon>Heterobranchia</taxon>
        <taxon>Euthyneura</taxon>
        <taxon>Panpulmonata</taxon>
        <taxon>Sacoglossa</taxon>
        <taxon>Placobranchoidea</taxon>
        <taxon>Plakobranchidae</taxon>
        <taxon>Elysia</taxon>
    </lineage>
</organism>
<comment type="caution">
    <text evidence="1">The sequence shown here is derived from an EMBL/GenBank/DDBJ whole genome shotgun (WGS) entry which is preliminary data.</text>
</comment>
<name>A0AAE1BE36_9GAST</name>
<reference evidence="1" key="1">
    <citation type="journal article" date="2023" name="G3 (Bethesda)">
        <title>A reference genome for the long-term kleptoplast-retaining sea slug Elysia crispata morphotype clarki.</title>
        <authorList>
            <person name="Eastman K.E."/>
            <person name="Pendleton A.L."/>
            <person name="Shaikh M.A."/>
            <person name="Suttiyut T."/>
            <person name="Ogas R."/>
            <person name="Tomko P."/>
            <person name="Gavelis G."/>
            <person name="Widhalm J.R."/>
            <person name="Wisecaver J.H."/>
        </authorList>
    </citation>
    <scope>NUCLEOTIDE SEQUENCE</scope>
    <source>
        <strain evidence="1">ECLA1</strain>
    </source>
</reference>
<protein>
    <submittedName>
        <fullName evidence="1">Uncharacterized protein</fullName>
    </submittedName>
</protein>
<evidence type="ECO:0000313" key="2">
    <source>
        <dbReference type="Proteomes" id="UP001283361"/>
    </source>
</evidence>